<dbReference type="CDD" id="cd01668">
    <property type="entry name" value="TGS_RSH"/>
    <property type="match status" value="1"/>
</dbReference>
<proteinExistence type="inferred from homology"/>
<accession>A0A0R2PXZ2</accession>
<evidence type="ECO:0000313" key="8">
    <source>
        <dbReference type="EMBL" id="KRO40346.1"/>
    </source>
</evidence>
<dbReference type="SUPFAM" id="SSF109604">
    <property type="entry name" value="HD-domain/PDEase-like"/>
    <property type="match status" value="1"/>
</dbReference>
<dbReference type="UniPathway" id="UPA00908">
    <property type="reaction ID" value="UER00886"/>
</dbReference>
<dbReference type="EMBL" id="LIAV01000130">
    <property type="protein sequence ID" value="KRO40346.1"/>
    <property type="molecule type" value="Genomic_DNA"/>
</dbReference>
<keyword evidence="1" id="KW-0378">Hydrolase</keyword>
<evidence type="ECO:0000256" key="4">
    <source>
        <dbReference type="ARBA" id="ARBA00047968"/>
    </source>
</evidence>
<comment type="catalytic activity">
    <reaction evidence="4">
        <text>guanosine 3',5'-bis(diphosphate) + H2O = GDP + diphosphate + H(+)</text>
        <dbReference type="Rhea" id="RHEA:14253"/>
        <dbReference type="ChEBI" id="CHEBI:15377"/>
        <dbReference type="ChEBI" id="CHEBI:15378"/>
        <dbReference type="ChEBI" id="CHEBI:33019"/>
        <dbReference type="ChEBI" id="CHEBI:58189"/>
        <dbReference type="ChEBI" id="CHEBI:77828"/>
        <dbReference type="EC" id="3.1.7.2"/>
    </reaction>
</comment>
<dbReference type="Pfam" id="PF02824">
    <property type="entry name" value="TGS"/>
    <property type="match status" value="1"/>
</dbReference>
<dbReference type="GO" id="GO:0015970">
    <property type="term" value="P:guanosine tetraphosphate biosynthetic process"/>
    <property type="evidence" value="ECO:0007669"/>
    <property type="project" value="UniProtKB-UniPathway"/>
</dbReference>
<name>A0A0R2PXZ2_9GAMM</name>
<evidence type="ECO:0000256" key="5">
    <source>
        <dbReference type="RuleBase" id="RU003847"/>
    </source>
</evidence>
<dbReference type="InterPro" id="IPR004811">
    <property type="entry name" value="RelA/Spo_fam"/>
</dbReference>
<dbReference type="GO" id="GO:0008893">
    <property type="term" value="F:guanosine-3',5'-bis(diphosphate) 3'-diphosphatase activity"/>
    <property type="evidence" value="ECO:0007669"/>
    <property type="project" value="UniProtKB-EC"/>
</dbReference>
<dbReference type="Gene3D" id="3.30.70.260">
    <property type="match status" value="1"/>
</dbReference>
<dbReference type="SUPFAM" id="SSF55021">
    <property type="entry name" value="ACT-like"/>
    <property type="match status" value="1"/>
</dbReference>
<dbReference type="InterPro" id="IPR033655">
    <property type="entry name" value="TGS_RelA/SpoT"/>
</dbReference>
<dbReference type="InterPro" id="IPR007685">
    <property type="entry name" value="RelA_SpoT"/>
</dbReference>
<comment type="function">
    <text evidence="5">In eubacteria ppGpp (guanosine 3'-diphosphate 5'-diphosphate) is a mediator of the stringent response that coordinates a variety of cellular activities in response to changes in nutritional abundance.</text>
</comment>
<dbReference type="PANTHER" id="PTHR21262:SF36">
    <property type="entry name" value="BIFUNCTIONAL (P)PPGPP SYNTHASE_HYDROLASE SPOT"/>
    <property type="match status" value="1"/>
</dbReference>
<feature type="domain" description="ACT" evidence="6">
    <location>
        <begin position="653"/>
        <end position="727"/>
    </location>
</feature>
<dbReference type="EC" id="3.1.7.2" evidence="3"/>
<dbReference type="InterPro" id="IPR003607">
    <property type="entry name" value="HD/PDEase_dom"/>
</dbReference>
<gene>
    <name evidence="8" type="ORF">ABR63_05315</name>
</gene>
<dbReference type="InterPro" id="IPR012675">
    <property type="entry name" value="Beta-grasp_dom_sf"/>
</dbReference>
<evidence type="ECO:0000256" key="2">
    <source>
        <dbReference type="ARBA" id="ARBA00024329"/>
    </source>
</evidence>
<evidence type="ECO:0000256" key="3">
    <source>
        <dbReference type="ARBA" id="ARBA00024387"/>
    </source>
</evidence>
<dbReference type="SUPFAM" id="SSF81271">
    <property type="entry name" value="TGS-like"/>
    <property type="match status" value="1"/>
</dbReference>
<dbReference type="Pfam" id="PF04607">
    <property type="entry name" value="RelA_SpoT"/>
    <property type="match status" value="1"/>
</dbReference>
<comment type="similarity">
    <text evidence="5">Belongs to the relA/spoT family.</text>
</comment>
<dbReference type="FunFam" id="3.10.20.30:FF:000002">
    <property type="entry name" value="GTP pyrophosphokinase (RelA/SpoT)"/>
    <property type="match status" value="1"/>
</dbReference>
<evidence type="ECO:0000313" key="9">
    <source>
        <dbReference type="Proteomes" id="UP000050874"/>
    </source>
</evidence>
<sequence length="740" mass="83636">MSDQAIPNTALLDFSDKKLLDPLPENILQAAKSYFLPKELDLLQQAFNIASSAHQDQFRQEGTPYITHPVAVTLILLDLHLDVETVCSGMMHDVLEDSLFKKPYIEKLFGKDTAAIIDGVSNLNKLDFDNIEDRNANNLQKMALAMSKDIRVIIVKLCDRLHNMQTIEFLPREKQIRKSIETLELYGPIAIRIGMQDIRVQLEDLAFRCLHPMRARMLESAIKQAVGGRQRIISKLRKQFKYHLKNNNILATVQGRQKSLYSIYSKIKHKKKPFAEILDVFAFRVIVNSVDDAYRSLGTIHNIHKPIEQRFKDYIAIPKSNGYQAIHTSLIALDGIPIEVQIQTKNMENIAGNGIAAHWSYKTKDQLGSEVIGARKWVESFMDLNKRSLDISEFVEAIKTDLVYDEVYVFTPKGRIVNLKSGSTPIDLAYELHTDLGNRAIACKVNRKFAPLNIQLENGQSIEIITSHEQSVSPEWLNFVVTSKARSSIRFALRRQKISQSRKAGKLMLESELKRGGMTLSEYRGSTLSRVLEVIGVKSLSTLLTDLGSGKKTGALVAERFFEGHNVSSNKSLDIQAMVLIDHKIEGVAVIYAKCCMPIFGDPITAHSDTDRGIVIHHSSCRQVAPHRSNILSARYLSAIWGTNKIERHYIGHLKIHAEDRPGILADIAATFSKLNINIVNINSRDIDAMIIEFIVEAEILNADSLKRLMLKLRSLRYVTSCSRIINDNRSKNEKTNIYK</sequence>
<evidence type="ECO:0000259" key="7">
    <source>
        <dbReference type="PROSITE" id="PS51880"/>
    </source>
</evidence>
<dbReference type="InterPro" id="IPR004095">
    <property type="entry name" value="TGS"/>
</dbReference>
<dbReference type="PROSITE" id="PS51671">
    <property type="entry name" value="ACT"/>
    <property type="match status" value="1"/>
</dbReference>
<reference evidence="9" key="1">
    <citation type="submission" date="2015-10" db="EMBL/GenBank/DDBJ databases">
        <title>Metagenome-Assembled Genomes uncover a global brackish microbiome.</title>
        <authorList>
            <person name="Hugerth L.W."/>
            <person name="Larsson J."/>
            <person name="Alneberg J."/>
            <person name="Lindh M.V."/>
            <person name="Legrand C."/>
            <person name="Pinhassi J."/>
            <person name="Andersson A."/>
        </authorList>
    </citation>
    <scope>NUCLEOTIDE SEQUENCE [LARGE SCALE GENOMIC DNA]</scope>
</reference>
<dbReference type="PROSITE" id="PS51880">
    <property type="entry name" value="TGS"/>
    <property type="match status" value="1"/>
</dbReference>
<dbReference type="Gene3D" id="3.10.20.30">
    <property type="match status" value="1"/>
</dbReference>
<dbReference type="Pfam" id="PF13291">
    <property type="entry name" value="ACT_4"/>
    <property type="match status" value="1"/>
</dbReference>
<dbReference type="CDD" id="cd04876">
    <property type="entry name" value="ACT_RelA-SpoT"/>
    <property type="match status" value="1"/>
</dbReference>
<dbReference type="Pfam" id="PF13328">
    <property type="entry name" value="HD_4"/>
    <property type="match status" value="1"/>
</dbReference>
<dbReference type="NCBIfam" id="TIGR00691">
    <property type="entry name" value="spoT_relA"/>
    <property type="match status" value="1"/>
</dbReference>
<dbReference type="SMART" id="SM00954">
    <property type="entry name" value="RelA_SpoT"/>
    <property type="match status" value="1"/>
</dbReference>
<dbReference type="PANTHER" id="PTHR21262">
    <property type="entry name" value="GUANOSINE-3',5'-BIS DIPHOSPHATE 3'-PYROPHOSPHOHYDROLASE"/>
    <property type="match status" value="1"/>
</dbReference>
<dbReference type="AlphaFoldDB" id="A0A0R2PXZ2"/>
<dbReference type="SUPFAM" id="SSF81301">
    <property type="entry name" value="Nucleotidyltransferase"/>
    <property type="match status" value="1"/>
</dbReference>
<comment type="pathway">
    <text evidence="2">Purine metabolism; ppGpp biosynthesis; ppGpp from GDP: step 1/1.</text>
</comment>
<dbReference type="GO" id="GO:0042594">
    <property type="term" value="P:response to starvation"/>
    <property type="evidence" value="ECO:0007669"/>
    <property type="project" value="TreeGrafter"/>
</dbReference>
<evidence type="ECO:0000259" key="6">
    <source>
        <dbReference type="PROSITE" id="PS51671"/>
    </source>
</evidence>
<protein>
    <recommendedName>
        <fullName evidence="3">guanosine-3',5'-bis(diphosphate) 3'-diphosphatase</fullName>
        <ecNumber evidence="3">3.1.7.2</ecNumber>
    </recommendedName>
</protein>
<dbReference type="InterPro" id="IPR045600">
    <property type="entry name" value="RelA/SpoT_AH_RIS"/>
</dbReference>
<dbReference type="Gene3D" id="3.30.460.10">
    <property type="entry name" value="Beta Polymerase, domain 2"/>
    <property type="match status" value="1"/>
</dbReference>
<dbReference type="InterPro" id="IPR043519">
    <property type="entry name" value="NT_sf"/>
</dbReference>
<dbReference type="InterPro" id="IPR012676">
    <property type="entry name" value="TGS-like"/>
</dbReference>
<dbReference type="CDD" id="cd05399">
    <property type="entry name" value="NT_Rel-Spo_like"/>
    <property type="match status" value="1"/>
</dbReference>
<dbReference type="InterPro" id="IPR045865">
    <property type="entry name" value="ACT-like_dom_sf"/>
</dbReference>
<dbReference type="Gene3D" id="1.10.3210.10">
    <property type="entry name" value="Hypothetical protein af1432"/>
    <property type="match status" value="1"/>
</dbReference>
<dbReference type="Proteomes" id="UP000050874">
    <property type="component" value="Unassembled WGS sequence"/>
</dbReference>
<dbReference type="FunFam" id="3.30.460.10:FF:000001">
    <property type="entry name" value="GTP pyrophosphokinase RelA"/>
    <property type="match status" value="1"/>
</dbReference>
<dbReference type="SMART" id="SM00471">
    <property type="entry name" value="HDc"/>
    <property type="match status" value="1"/>
</dbReference>
<feature type="domain" description="TGS" evidence="7">
    <location>
        <begin position="405"/>
        <end position="466"/>
    </location>
</feature>
<dbReference type="InterPro" id="IPR002912">
    <property type="entry name" value="ACT_dom"/>
</dbReference>
<dbReference type="Pfam" id="PF19296">
    <property type="entry name" value="RelA_AH_RIS"/>
    <property type="match status" value="1"/>
</dbReference>
<comment type="caution">
    <text evidence="8">The sequence shown here is derived from an EMBL/GenBank/DDBJ whole genome shotgun (WGS) entry which is preliminary data.</text>
</comment>
<organism evidence="8 9">
    <name type="scientific">SAR86 cluster bacterium BACL1 MAG-120920-bin57</name>
    <dbReference type="NCBI Taxonomy" id="1655571"/>
    <lineage>
        <taxon>Bacteria</taxon>
        <taxon>Pseudomonadati</taxon>
        <taxon>Pseudomonadota</taxon>
        <taxon>Gammaproteobacteria</taxon>
        <taxon>SAR86 cluster</taxon>
    </lineage>
</organism>
<dbReference type="GO" id="GO:0015949">
    <property type="term" value="P:nucleobase-containing small molecule interconversion"/>
    <property type="evidence" value="ECO:0007669"/>
    <property type="project" value="UniProtKB-ARBA"/>
</dbReference>
<evidence type="ECO:0000256" key="1">
    <source>
        <dbReference type="ARBA" id="ARBA00022801"/>
    </source>
</evidence>
<dbReference type="GO" id="GO:0008728">
    <property type="term" value="F:GTP diphosphokinase activity"/>
    <property type="evidence" value="ECO:0007669"/>
    <property type="project" value="TreeGrafter"/>
</dbReference>
<dbReference type="FunFam" id="1.10.3210.10:FF:000001">
    <property type="entry name" value="GTP pyrophosphokinase RelA"/>
    <property type="match status" value="1"/>
</dbReference>
<dbReference type="GO" id="GO:0005886">
    <property type="term" value="C:plasma membrane"/>
    <property type="evidence" value="ECO:0007669"/>
    <property type="project" value="TreeGrafter"/>
</dbReference>